<evidence type="ECO:0000313" key="2">
    <source>
        <dbReference type="Proteomes" id="UP001596084"/>
    </source>
</evidence>
<dbReference type="Gene3D" id="3.40.50.720">
    <property type="entry name" value="NAD(P)-binding Rossmann-like Domain"/>
    <property type="match status" value="1"/>
</dbReference>
<dbReference type="EMBL" id="JBHSMX010000055">
    <property type="protein sequence ID" value="MFC5522679.1"/>
    <property type="molecule type" value="Genomic_DNA"/>
</dbReference>
<accession>A0ABW0QEQ3</accession>
<reference evidence="2" key="1">
    <citation type="journal article" date="2019" name="Int. J. Syst. Evol. Microbiol.">
        <title>The Global Catalogue of Microorganisms (GCM) 10K type strain sequencing project: providing services to taxonomists for standard genome sequencing and annotation.</title>
        <authorList>
            <consortium name="The Broad Institute Genomics Platform"/>
            <consortium name="The Broad Institute Genome Sequencing Center for Infectious Disease"/>
            <person name="Wu L."/>
            <person name="Ma J."/>
        </authorList>
    </citation>
    <scope>NUCLEOTIDE SEQUENCE [LARGE SCALE GENOMIC DNA]</scope>
    <source>
        <strain evidence="2">CGMCC 4.7277</strain>
    </source>
</reference>
<keyword evidence="2" id="KW-1185">Reference proteome</keyword>
<sequence length="53" mass="5391">MTEELRIAVVGAGVIGRNIPVLVEKPVSDTVASAQQMAAAARSHTCGDSKASP</sequence>
<evidence type="ECO:0008006" key="3">
    <source>
        <dbReference type="Google" id="ProtNLM"/>
    </source>
</evidence>
<dbReference type="Proteomes" id="UP001596084">
    <property type="component" value="Unassembled WGS sequence"/>
</dbReference>
<dbReference type="RefSeq" id="WP_157090455.1">
    <property type="nucleotide sequence ID" value="NZ_JBHSMX010000055.1"/>
</dbReference>
<protein>
    <recommendedName>
        <fullName evidence="3">Gfo/Idh/MocA-like oxidoreductase N-terminal domain-containing protein</fullName>
    </recommendedName>
</protein>
<gene>
    <name evidence="1" type="ORF">ACFPP7_17450</name>
</gene>
<organism evidence="1 2">
    <name type="scientific">Polaromonas jejuensis</name>
    <dbReference type="NCBI Taxonomy" id="457502"/>
    <lineage>
        <taxon>Bacteria</taxon>
        <taxon>Pseudomonadati</taxon>
        <taxon>Pseudomonadota</taxon>
        <taxon>Betaproteobacteria</taxon>
        <taxon>Burkholderiales</taxon>
        <taxon>Comamonadaceae</taxon>
        <taxon>Polaromonas</taxon>
    </lineage>
</organism>
<evidence type="ECO:0000313" key="1">
    <source>
        <dbReference type="EMBL" id="MFC5522679.1"/>
    </source>
</evidence>
<proteinExistence type="predicted"/>
<comment type="caution">
    <text evidence="1">The sequence shown here is derived from an EMBL/GenBank/DDBJ whole genome shotgun (WGS) entry which is preliminary data.</text>
</comment>
<name>A0ABW0QEQ3_9BURK</name>